<sequence>MEDLVAWIQTPEEAMEEGMAWISRSAGEDIDKLPLEGDDEDNEDGDSNPESEAPALIPGFNLDFVAPAPVPDLREPVDIWVDTPSLEKPQQPPQLAINDPRSEDGTAHTDWPEVTLLSMSYTPEPWEETQDARALQEIAPNAVARHNE</sequence>
<feature type="compositionally biased region" description="Acidic residues" evidence="1">
    <location>
        <begin position="36"/>
        <end position="49"/>
    </location>
</feature>
<dbReference type="Proteomes" id="UP001295740">
    <property type="component" value="Unassembled WGS sequence"/>
</dbReference>
<accession>A0AAI8VL35</accession>
<dbReference type="AlphaFoldDB" id="A0AAI8VL35"/>
<feature type="region of interest" description="Disordered" evidence="1">
    <location>
        <begin position="83"/>
        <end position="108"/>
    </location>
</feature>
<name>A0AAI8VL35_9PEZI</name>
<comment type="caution">
    <text evidence="2">The sequence shown here is derived from an EMBL/GenBank/DDBJ whole genome shotgun (WGS) entry which is preliminary data.</text>
</comment>
<keyword evidence="3" id="KW-1185">Reference proteome</keyword>
<organism evidence="2 3">
    <name type="scientific">Anthostomella pinea</name>
    <dbReference type="NCBI Taxonomy" id="933095"/>
    <lineage>
        <taxon>Eukaryota</taxon>
        <taxon>Fungi</taxon>
        <taxon>Dikarya</taxon>
        <taxon>Ascomycota</taxon>
        <taxon>Pezizomycotina</taxon>
        <taxon>Sordariomycetes</taxon>
        <taxon>Xylariomycetidae</taxon>
        <taxon>Xylariales</taxon>
        <taxon>Xylariaceae</taxon>
        <taxon>Anthostomella</taxon>
    </lineage>
</organism>
<feature type="compositionally biased region" description="Basic and acidic residues" evidence="1">
    <location>
        <begin position="26"/>
        <end position="35"/>
    </location>
</feature>
<dbReference type="EMBL" id="CAUWAG010000010">
    <property type="protein sequence ID" value="CAJ2506868.1"/>
    <property type="molecule type" value="Genomic_DNA"/>
</dbReference>
<reference evidence="2" key="1">
    <citation type="submission" date="2023-10" db="EMBL/GenBank/DDBJ databases">
        <authorList>
            <person name="Hackl T."/>
        </authorList>
    </citation>
    <scope>NUCLEOTIDE SEQUENCE</scope>
</reference>
<gene>
    <name evidence="2" type="ORF">KHLLAP_LOCUS7336</name>
</gene>
<protein>
    <submittedName>
        <fullName evidence="2">Uu.00g080540.m01.CDS01</fullName>
    </submittedName>
</protein>
<proteinExistence type="predicted"/>
<evidence type="ECO:0000313" key="3">
    <source>
        <dbReference type="Proteomes" id="UP001295740"/>
    </source>
</evidence>
<feature type="region of interest" description="Disordered" evidence="1">
    <location>
        <begin position="1"/>
        <end position="56"/>
    </location>
</feature>
<evidence type="ECO:0000256" key="1">
    <source>
        <dbReference type="SAM" id="MobiDB-lite"/>
    </source>
</evidence>
<evidence type="ECO:0000313" key="2">
    <source>
        <dbReference type="EMBL" id="CAJ2506868.1"/>
    </source>
</evidence>